<evidence type="ECO:0000313" key="3">
    <source>
        <dbReference type="Proteomes" id="UP001217089"/>
    </source>
</evidence>
<protein>
    <submittedName>
        <fullName evidence="2">Uncharacterized protein</fullName>
    </submittedName>
</protein>
<organism evidence="2 3">
    <name type="scientific">Tegillarca granosa</name>
    <name type="common">Malaysian cockle</name>
    <name type="synonym">Anadara granosa</name>
    <dbReference type="NCBI Taxonomy" id="220873"/>
    <lineage>
        <taxon>Eukaryota</taxon>
        <taxon>Metazoa</taxon>
        <taxon>Spiralia</taxon>
        <taxon>Lophotrochozoa</taxon>
        <taxon>Mollusca</taxon>
        <taxon>Bivalvia</taxon>
        <taxon>Autobranchia</taxon>
        <taxon>Pteriomorphia</taxon>
        <taxon>Arcoida</taxon>
        <taxon>Arcoidea</taxon>
        <taxon>Arcidae</taxon>
        <taxon>Tegillarca</taxon>
    </lineage>
</organism>
<dbReference type="InterPro" id="IPR033228">
    <property type="entry name" value="SZT2"/>
</dbReference>
<accession>A0ABQ9EJI7</accession>
<name>A0ABQ9EJI7_TEGGR</name>
<feature type="compositionally biased region" description="Basic and acidic residues" evidence="1">
    <location>
        <begin position="29"/>
        <end position="45"/>
    </location>
</feature>
<dbReference type="PANTHER" id="PTHR14918:SF3">
    <property type="entry name" value="KICSTOR COMPLEX PROTEIN SZT2"/>
    <property type="match status" value="1"/>
</dbReference>
<dbReference type="PANTHER" id="PTHR14918">
    <property type="entry name" value="KICSTOR COMPLEX PROTEIN SZT2"/>
    <property type="match status" value="1"/>
</dbReference>
<dbReference type="Proteomes" id="UP001217089">
    <property type="component" value="Unassembled WGS sequence"/>
</dbReference>
<proteinExistence type="predicted"/>
<gene>
    <name evidence="2" type="ORF">KUTeg_015966</name>
</gene>
<reference evidence="2 3" key="1">
    <citation type="submission" date="2022-12" db="EMBL/GenBank/DDBJ databases">
        <title>Chromosome-level genome of Tegillarca granosa.</title>
        <authorList>
            <person name="Kim J."/>
        </authorList>
    </citation>
    <scope>NUCLEOTIDE SEQUENCE [LARGE SCALE GENOMIC DNA]</scope>
    <source>
        <strain evidence="2">Teg-2019</strain>
        <tissue evidence="2">Adductor muscle</tissue>
    </source>
</reference>
<comment type="caution">
    <text evidence="2">The sequence shown here is derived from an EMBL/GenBank/DDBJ whole genome shotgun (WGS) entry which is preliminary data.</text>
</comment>
<feature type="region of interest" description="Disordered" evidence="1">
    <location>
        <begin position="23"/>
        <end position="45"/>
    </location>
</feature>
<evidence type="ECO:0000256" key="1">
    <source>
        <dbReference type="SAM" id="MobiDB-lite"/>
    </source>
</evidence>
<dbReference type="EMBL" id="JARBDR010000813">
    <property type="protein sequence ID" value="KAJ8305421.1"/>
    <property type="molecule type" value="Genomic_DNA"/>
</dbReference>
<evidence type="ECO:0000313" key="2">
    <source>
        <dbReference type="EMBL" id="KAJ8305421.1"/>
    </source>
</evidence>
<sequence length="109" mass="13061">MKDMVNESKTKCRRDNLWQRMLVGDQAEEDGKRKKRSETEESKDGSLLDMVVKKPLFEIDKQLMPFYNLSFQWYKSLYKYLLTRYPETHRCFSSADGHIQYIVSENIPK</sequence>
<keyword evidence="3" id="KW-1185">Reference proteome</keyword>